<dbReference type="InterPro" id="IPR014756">
    <property type="entry name" value="Ig_E-set"/>
</dbReference>
<sequence length="703" mass="79256">MEPLNVVQTTFYVKENAKEHHTDQFDLVKADNPTPIFRRGGNIYMAIMFDREYDVETDVVRVRFGFGPKPNVIRGTRAVLAVRPKQKRFPDDPFQWGILLSRNDGNNSIVIEIRIPPNTQIGIWECSIQTNIAKKRESRHDYKIPEDIYVLFNPWCPDDGVYMENEEDRNEYVLNETGKIWCGTFKEPKGKHWIFGQFNDISLPGAVFLLEKSGLAPADRGSPVMVARAISAIINAVDEGGLLEGRWDGDYADGTSPHSWTGSAAIMDQYLRSGGTPVKYGQCWVYSAATVTVCRALGIPCRSTTNYVSAHDTNQSLTVDKYFDIFGNRIENGPEGDCTDSCWNFHVWNDVWMTRPDLPPGYGGWQIIDATPQEQSERVMRCGPASVAAVKKGEIGFLYDTPFVFSEVNADVVHFKEDEESDWGFTRLNINQYHVGRKLLTKKVGPTDDKAENDLWDVTLVYKNKEGTEAERLAVYNAVRGVPRAQALYEIPNKENEDVFFDLIDIDSIPFGQSFSVVVRIHNKAKENRTISAVLSASSVYYTGRAANDIKKSQGTFNIKPGNKETLQIHVTPEEYLEKLVDHGLIKIYAIATVKDTKQTWSEEDDFTLKKPDMQLTAPQSCVVGGIIFKNPLSIPLTECLYTVEGPGLHKPKTIRFRDVTPEEEVNIIETFVAKRTGDRRIVASFTSKQIQDLNASTSIKII</sequence>
<dbReference type="Proteomes" id="UP001162164">
    <property type="component" value="Unassembled WGS sequence"/>
</dbReference>
<dbReference type="Gene3D" id="2.60.40.10">
    <property type="entry name" value="Immunoglobulins"/>
    <property type="match status" value="3"/>
</dbReference>
<proteinExistence type="inferred from homology"/>
<dbReference type="EMBL" id="JAPWTJ010000827">
    <property type="protein sequence ID" value="KAJ8975426.1"/>
    <property type="molecule type" value="Genomic_DNA"/>
</dbReference>
<dbReference type="InterPro" id="IPR008958">
    <property type="entry name" value="Transglutaminase_C"/>
</dbReference>
<dbReference type="InterPro" id="IPR050779">
    <property type="entry name" value="Transglutaminase"/>
</dbReference>
<organism evidence="3 4">
    <name type="scientific">Molorchus minor</name>
    <dbReference type="NCBI Taxonomy" id="1323400"/>
    <lineage>
        <taxon>Eukaryota</taxon>
        <taxon>Metazoa</taxon>
        <taxon>Ecdysozoa</taxon>
        <taxon>Arthropoda</taxon>
        <taxon>Hexapoda</taxon>
        <taxon>Insecta</taxon>
        <taxon>Pterygota</taxon>
        <taxon>Neoptera</taxon>
        <taxon>Endopterygota</taxon>
        <taxon>Coleoptera</taxon>
        <taxon>Polyphaga</taxon>
        <taxon>Cucujiformia</taxon>
        <taxon>Chrysomeloidea</taxon>
        <taxon>Cerambycidae</taxon>
        <taxon>Lamiinae</taxon>
        <taxon>Monochamini</taxon>
        <taxon>Molorchus</taxon>
    </lineage>
</organism>
<dbReference type="InterPro" id="IPR036238">
    <property type="entry name" value="Transglutaminase_C_sf"/>
</dbReference>
<dbReference type="PANTHER" id="PTHR11590:SF52">
    <property type="entry name" value="HEMOCYTE PROTEIN-GLUTAMINE GAMMA-GLUTAMYLTRANSFERASE-LIKE PROTEIN"/>
    <property type="match status" value="1"/>
</dbReference>
<dbReference type="Pfam" id="PF00868">
    <property type="entry name" value="Transglut_N"/>
    <property type="match status" value="1"/>
</dbReference>
<dbReference type="InterPro" id="IPR002931">
    <property type="entry name" value="Transglutaminase-like"/>
</dbReference>
<feature type="domain" description="Transglutaminase-like" evidence="2">
    <location>
        <begin position="275"/>
        <end position="372"/>
    </location>
</feature>
<dbReference type="InterPro" id="IPR001102">
    <property type="entry name" value="Transglutaminase_N"/>
</dbReference>
<evidence type="ECO:0000313" key="3">
    <source>
        <dbReference type="EMBL" id="KAJ8975426.1"/>
    </source>
</evidence>
<dbReference type="InterPro" id="IPR023608">
    <property type="entry name" value="Transglutaminase_animal"/>
</dbReference>
<gene>
    <name evidence="3" type="ORF">NQ317_018935</name>
</gene>
<dbReference type="SUPFAM" id="SSF49309">
    <property type="entry name" value="Transglutaminase, two C-terminal domains"/>
    <property type="match status" value="2"/>
</dbReference>
<dbReference type="InterPro" id="IPR013783">
    <property type="entry name" value="Ig-like_fold"/>
</dbReference>
<dbReference type="InterPro" id="IPR038765">
    <property type="entry name" value="Papain-like_cys_pep_sf"/>
</dbReference>
<dbReference type="PANTHER" id="PTHR11590">
    <property type="entry name" value="PROTEIN-GLUTAMINE GAMMA-GLUTAMYLTRANSFERASE"/>
    <property type="match status" value="1"/>
</dbReference>
<dbReference type="PIRSF" id="PIRSF000459">
    <property type="entry name" value="TGM_EBP42"/>
    <property type="match status" value="1"/>
</dbReference>
<evidence type="ECO:0000259" key="2">
    <source>
        <dbReference type="SMART" id="SM00460"/>
    </source>
</evidence>
<dbReference type="SMART" id="SM00460">
    <property type="entry name" value="TGc"/>
    <property type="match status" value="1"/>
</dbReference>
<protein>
    <recommendedName>
        <fullName evidence="2">Transglutaminase-like domain-containing protein</fullName>
    </recommendedName>
</protein>
<evidence type="ECO:0000256" key="1">
    <source>
        <dbReference type="ARBA" id="ARBA00005968"/>
    </source>
</evidence>
<comment type="similarity">
    <text evidence="1">Belongs to the transglutaminase superfamily. Transglutaminase family.</text>
</comment>
<comment type="caution">
    <text evidence="3">The sequence shown here is derived from an EMBL/GenBank/DDBJ whole genome shotgun (WGS) entry which is preliminary data.</text>
</comment>
<accession>A0ABQ9JB67</accession>
<name>A0ABQ9JB67_9CUCU</name>
<dbReference type="InterPro" id="IPR036985">
    <property type="entry name" value="Transglutaminase-like_sf"/>
</dbReference>
<dbReference type="Pfam" id="PF00927">
    <property type="entry name" value="Transglut_C"/>
    <property type="match status" value="2"/>
</dbReference>
<dbReference type="SUPFAM" id="SSF54001">
    <property type="entry name" value="Cysteine proteinases"/>
    <property type="match status" value="1"/>
</dbReference>
<dbReference type="Gene3D" id="3.90.260.10">
    <property type="entry name" value="Transglutaminase-like"/>
    <property type="match status" value="1"/>
</dbReference>
<reference evidence="3" key="1">
    <citation type="journal article" date="2023" name="Insect Mol. Biol.">
        <title>Genome sequencing provides insights into the evolution of gene families encoding plant cell wall-degrading enzymes in longhorned beetles.</title>
        <authorList>
            <person name="Shin N.R."/>
            <person name="Okamura Y."/>
            <person name="Kirsch R."/>
            <person name="Pauchet Y."/>
        </authorList>
    </citation>
    <scope>NUCLEOTIDE SEQUENCE</scope>
    <source>
        <strain evidence="3">MMC_N1</strain>
    </source>
</reference>
<keyword evidence="4" id="KW-1185">Reference proteome</keyword>
<dbReference type="SUPFAM" id="SSF81296">
    <property type="entry name" value="E set domains"/>
    <property type="match status" value="1"/>
</dbReference>
<evidence type="ECO:0000313" key="4">
    <source>
        <dbReference type="Proteomes" id="UP001162164"/>
    </source>
</evidence>
<dbReference type="Pfam" id="PF01841">
    <property type="entry name" value="Transglut_core"/>
    <property type="match status" value="1"/>
</dbReference>